<proteinExistence type="predicted"/>
<organism evidence="1 2">
    <name type="scientific">Eretmocerus hayati</name>
    <dbReference type="NCBI Taxonomy" id="131215"/>
    <lineage>
        <taxon>Eukaryota</taxon>
        <taxon>Metazoa</taxon>
        <taxon>Ecdysozoa</taxon>
        <taxon>Arthropoda</taxon>
        <taxon>Hexapoda</taxon>
        <taxon>Insecta</taxon>
        <taxon>Pterygota</taxon>
        <taxon>Neoptera</taxon>
        <taxon>Endopterygota</taxon>
        <taxon>Hymenoptera</taxon>
        <taxon>Apocrita</taxon>
        <taxon>Proctotrupomorpha</taxon>
        <taxon>Chalcidoidea</taxon>
        <taxon>Aphelinidae</taxon>
        <taxon>Aphelininae</taxon>
        <taxon>Eretmocerus</taxon>
    </lineage>
</organism>
<reference evidence="1" key="1">
    <citation type="submission" date="2023-04" db="EMBL/GenBank/DDBJ databases">
        <title>A chromosome-level genome assembly of the parasitoid wasp Eretmocerus hayati.</title>
        <authorList>
            <person name="Zhong Y."/>
            <person name="Liu S."/>
            <person name="Liu Y."/>
        </authorList>
    </citation>
    <scope>NUCLEOTIDE SEQUENCE</scope>
    <source>
        <strain evidence="1">ZJU_SS_LIU_2023</strain>
    </source>
</reference>
<comment type="caution">
    <text evidence="1">The sequence shown here is derived from an EMBL/GenBank/DDBJ whole genome shotgun (WGS) entry which is preliminary data.</text>
</comment>
<protein>
    <submittedName>
        <fullName evidence="1">Uncharacterized protein</fullName>
    </submittedName>
</protein>
<gene>
    <name evidence="1" type="ORF">QAD02_022883</name>
</gene>
<sequence length="181" mass="20422">MRSERSAMFTRDRAENIEKETERLKIDSSVSSGEVSSSCQDNVNSIPEIQHSPYAENVNSVLEIQPARSDPPRDLQDEDSCCSIENHANGMSPYNSGPWNFWPILGLAHHQSATYKLFVIGAYFGKGKPFSVDLYLEDFIAELNFLCKHGLIIKGKKFEIRVKFFCCDGPARSFLKCCNES</sequence>
<dbReference type="Proteomes" id="UP001239111">
    <property type="component" value="Chromosome 1"/>
</dbReference>
<dbReference type="EMBL" id="CM056741">
    <property type="protein sequence ID" value="KAJ8687089.1"/>
    <property type="molecule type" value="Genomic_DNA"/>
</dbReference>
<evidence type="ECO:0000313" key="2">
    <source>
        <dbReference type="Proteomes" id="UP001239111"/>
    </source>
</evidence>
<accession>A0ACC2PUW3</accession>
<name>A0ACC2PUW3_9HYME</name>
<keyword evidence="2" id="KW-1185">Reference proteome</keyword>
<evidence type="ECO:0000313" key="1">
    <source>
        <dbReference type="EMBL" id="KAJ8687089.1"/>
    </source>
</evidence>